<keyword evidence="1" id="KW-0732">Signal</keyword>
<dbReference type="PANTHER" id="PTHR47976">
    <property type="entry name" value="G-TYPE LECTIN S-RECEPTOR-LIKE SERINE/THREONINE-PROTEIN KINASE SD2-5"/>
    <property type="match status" value="1"/>
</dbReference>
<dbReference type="Gene3D" id="1.10.510.10">
    <property type="entry name" value="Transferase(Phosphotransferase) domain 1"/>
    <property type="match status" value="1"/>
</dbReference>
<dbReference type="EMBL" id="VDCV01000003">
    <property type="protein sequence ID" value="KAB5565159.1"/>
    <property type="molecule type" value="Genomic_DNA"/>
</dbReference>
<name>A0A5N5NCZ4_9ROSI</name>
<accession>A0A5N5NCZ4</accession>
<sequence length="110" mass="12450">MAGEGETEFKTEVTVIGRTNHKNLVQLVGFCNEGQHRLLVYEYMSNGSLSNYIFGDSRPNWHRRMQIALDQGREIGKRLLERIQEGGIQANRVTLPCTLSACSHGQDEEN</sequence>
<evidence type="ECO:0000259" key="2">
    <source>
        <dbReference type="Pfam" id="PF07714"/>
    </source>
</evidence>
<dbReference type="SUPFAM" id="SSF56112">
    <property type="entry name" value="Protein kinase-like (PK-like)"/>
    <property type="match status" value="1"/>
</dbReference>
<proteinExistence type="predicted"/>
<dbReference type="PANTHER" id="PTHR47976:SF47">
    <property type="entry name" value="RECEPTOR-LIKE SERINE_THREONINE-PROTEIN KINASE"/>
    <property type="match status" value="1"/>
</dbReference>
<dbReference type="Pfam" id="PF07714">
    <property type="entry name" value="PK_Tyr_Ser-Thr"/>
    <property type="match status" value="1"/>
</dbReference>
<evidence type="ECO:0000256" key="1">
    <source>
        <dbReference type="ARBA" id="ARBA00022729"/>
    </source>
</evidence>
<comment type="caution">
    <text evidence="3">The sequence shown here is derived from an EMBL/GenBank/DDBJ whole genome shotgun (WGS) entry which is preliminary data.</text>
</comment>
<organism evidence="3 4">
    <name type="scientific">Salix brachista</name>
    <dbReference type="NCBI Taxonomy" id="2182728"/>
    <lineage>
        <taxon>Eukaryota</taxon>
        <taxon>Viridiplantae</taxon>
        <taxon>Streptophyta</taxon>
        <taxon>Embryophyta</taxon>
        <taxon>Tracheophyta</taxon>
        <taxon>Spermatophyta</taxon>
        <taxon>Magnoliopsida</taxon>
        <taxon>eudicotyledons</taxon>
        <taxon>Gunneridae</taxon>
        <taxon>Pentapetalae</taxon>
        <taxon>rosids</taxon>
        <taxon>fabids</taxon>
        <taxon>Malpighiales</taxon>
        <taxon>Salicaceae</taxon>
        <taxon>Saliceae</taxon>
        <taxon>Salix</taxon>
    </lineage>
</organism>
<evidence type="ECO:0000313" key="4">
    <source>
        <dbReference type="Proteomes" id="UP000326939"/>
    </source>
</evidence>
<protein>
    <recommendedName>
        <fullName evidence="2">Serine-threonine/tyrosine-protein kinase catalytic domain-containing protein</fullName>
    </recommendedName>
</protein>
<feature type="domain" description="Serine-threonine/tyrosine-protein kinase catalytic" evidence="2">
    <location>
        <begin position="6"/>
        <end position="59"/>
    </location>
</feature>
<gene>
    <name evidence="3" type="ORF">DKX38_005213</name>
</gene>
<dbReference type="GO" id="GO:0004672">
    <property type="term" value="F:protein kinase activity"/>
    <property type="evidence" value="ECO:0007669"/>
    <property type="project" value="InterPro"/>
</dbReference>
<dbReference type="AlphaFoldDB" id="A0A5N5NCZ4"/>
<dbReference type="InterPro" id="IPR011009">
    <property type="entry name" value="Kinase-like_dom_sf"/>
</dbReference>
<reference evidence="4" key="1">
    <citation type="journal article" date="2019" name="Gigascience">
        <title>De novo genome assembly of the endangered Acer yangbiense, a plant species with extremely small populations endemic to Yunnan Province, China.</title>
        <authorList>
            <person name="Yang J."/>
            <person name="Wariss H.M."/>
            <person name="Tao L."/>
            <person name="Zhang R."/>
            <person name="Yun Q."/>
            <person name="Hollingsworth P."/>
            <person name="Dao Z."/>
            <person name="Luo G."/>
            <person name="Guo H."/>
            <person name="Ma Y."/>
            <person name="Sun W."/>
        </authorList>
    </citation>
    <scope>NUCLEOTIDE SEQUENCE [LARGE SCALE GENOMIC DNA]</scope>
    <source>
        <strain evidence="4">cv. br00</strain>
    </source>
</reference>
<dbReference type="InterPro" id="IPR001245">
    <property type="entry name" value="Ser-Thr/Tyr_kinase_cat_dom"/>
</dbReference>
<dbReference type="Proteomes" id="UP000326939">
    <property type="component" value="Chromosome 3"/>
</dbReference>
<dbReference type="InterPro" id="IPR051343">
    <property type="entry name" value="G-type_lectin_kinases/EP1-like"/>
</dbReference>
<keyword evidence="4" id="KW-1185">Reference proteome</keyword>
<evidence type="ECO:0000313" key="3">
    <source>
        <dbReference type="EMBL" id="KAB5565159.1"/>
    </source>
</evidence>